<evidence type="ECO:0000256" key="2">
    <source>
        <dbReference type="SAM" id="SignalP"/>
    </source>
</evidence>
<evidence type="ECO:0008006" key="5">
    <source>
        <dbReference type="Google" id="ProtNLM"/>
    </source>
</evidence>
<reference evidence="3 4" key="1">
    <citation type="submission" date="2018-11" db="EMBL/GenBank/DDBJ databases">
        <title>Genome sequence of Mycoplasma struthionis sp. nov.</title>
        <authorList>
            <person name="Spergser J."/>
        </authorList>
    </citation>
    <scope>NUCLEOTIDE SEQUENCE [LARGE SCALE GENOMIC DNA]</scope>
    <source>
        <strain evidence="3 4">237IA</strain>
    </source>
</reference>
<keyword evidence="2" id="KW-0732">Signal</keyword>
<dbReference type="SUPFAM" id="SSF54001">
    <property type="entry name" value="Cysteine proteinases"/>
    <property type="match status" value="1"/>
</dbReference>
<dbReference type="KEGG" id="mstr:EGN60_02215"/>
<organism evidence="3 4">
    <name type="scientific">Mycoplasma struthionis</name>
    <dbReference type="NCBI Taxonomy" id="538220"/>
    <lineage>
        <taxon>Bacteria</taxon>
        <taxon>Bacillati</taxon>
        <taxon>Mycoplasmatota</taxon>
        <taxon>Mollicutes</taxon>
        <taxon>Mycoplasmataceae</taxon>
        <taxon>Mycoplasma</taxon>
    </lineage>
</organism>
<dbReference type="Proteomes" id="UP000275883">
    <property type="component" value="Chromosome"/>
</dbReference>
<gene>
    <name evidence="3" type="ORF">EGN60_02215</name>
</gene>
<feature type="signal peptide" evidence="2">
    <location>
        <begin position="1"/>
        <end position="21"/>
    </location>
</feature>
<accession>A0A3G8LGI3</accession>
<dbReference type="EMBL" id="CP034044">
    <property type="protein sequence ID" value="AZG68766.1"/>
    <property type="molecule type" value="Genomic_DNA"/>
</dbReference>
<dbReference type="RefSeq" id="WP_124724459.1">
    <property type="nucleotide sequence ID" value="NZ_CP034044.1"/>
</dbReference>
<dbReference type="AlphaFoldDB" id="A0A3G8LGI3"/>
<evidence type="ECO:0000313" key="4">
    <source>
        <dbReference type="Proteomes" id="UP000275883"/>
    </source>
</evidence>
<proteinExistence type="predicted"/>
<dbReference type="InterPro" id="IPR038765">
    <property type="entry name" value="Papain-like_cys_pep_sf"/>
</dbReference>
<keyword evidence="4" id="KW-1185">Reference proteome</keyword>
<evidence type="ECO:0000313" key="3">
    <source>
        <dbReference type="EMBL" id="AZG68766.1"/>
    </source>
</evidence>
<sequence>MKIKKLFLLLTPAVLSTPIFALSCEKNNQNFLPKLIDNNKINLNDDKVRKNSEVEKPNKDSEKLTNENPKNLNKENKNDEVTNLNKETSNQESPNSENNVSSVNSEINERNNTSNENFNSNEPIKLFDKSFKINENGIYTNPAFFKVEPSEAEEPGFNYGTAPLIKKKTRALKVDDLVDMFNYIVGNNILSDYTFGNRNIPSDLMAQAYIKWVDENWVYFPYFSFGSGTITFARTPNEQFVTRMYTAKYTSDFRAINSAFQKYRDFIKNGLNKIKEGMTDYEKAYALWLYVLEFFRYDLANLVATVEEDILKQQAVCAVYSTVYGYLLNLAGLHSLTNMAGRSKQGMVHAVTYVKLQLPGERMAKWYLTDPTWGDGLEGGEMPIDDYPSMSKEIDFVEFLSPIGKSFSEAIMPVQFGFGQFWQLNYDDFQTTEWFYGPAKKIEFDNHTIYSNMLGNPSKYKSRSRYEFYNKEWYTLVKDENKNKLFKRPFYSESQDQDSALVNVTLNSLFNNSNSDVVAGIENANGEPMLASINNNLIFYGKENGKKAFFAIKNMKSSNTLKVEVPDTENKEITRYFVKNDNIYYQLGKGTPILELKLDENQRKFIFEKEDITYFDLDKLVSELKNNINMLIVGNQIGQIPYLKKKEFFNYLNEIIKNKSSDSDTLKKNFKEANKKFDDLIKSLNTTNRKLLWNTQLPDKVEVTQNYINQYGYNFEGIEAFVNFNDLKNTNTNIRYDLLFSSNNTNYEKIITGAERSNIRLLGSLFKGKGYYKIKAYLVGNEANYIETKPTQVIITDNSKITPINYGLVDQYSSSINIDFRNNELTKNNIMLEANVAKESDYNITAEIGFINKNNEIKILKTADATQNSVHLTHTINEVNEQTTGIYFVKITKTNKTNASDKITLYLKNYFVLNEADFKNRNNDNANDKLRVMLEKI</sequence>
<feature type="chain" id="PRO_5018090732" description="Transglutaminase domain-containing protein" evidence="2">
    <location>
        <begin position="22"/>
        <end position="937"/>
    </location>
</feature>
<evidence type="ECO:0000256" key="1">
    <source>
        <dbReference type="SAM" id="MobiDB-lite"/>
    </source>
</evidence>
<feature type="compositionally biased region" description="Low complexity" evidence="1">
    <location>
        <begin position="87"/>
        <end position="121"/>
    </location>
</feature>
<feature type="compositionally biased region" description="Basic and acidic residues" evidence="1">
    <location>
        <begin position="47"/>
        <end position="65"/>
    </location>
</feature>
<dbReference type="OrthoDB" id="395792at2"/>
<feature type="region of interest" description="Disordered" evidence="1">
    <location>
        <begin position="47"/>
        <end position="121"/>
    </location>
</feature>
<protein>
    <recommendedName>
        <fullName evidence="5">Transglutaminase domain-containing protein</fullName>
    </recommendedName>
</protein>
<name>A0A3G8LGI3_9MOLU</name>
<dbReference type="PROSITE" id="PS51257">
    <property type="entry name" value="PROKAR_LIPOPROTEIN"/>
    <property type="match status" value="1"/>
</dbReference>